<feature type="domain" description="HTH tetR-type" evidence="5">
    <location>
        <begin position="12"/>
        <end position="72"/>
    </location>
</feature>
<dbReference type="InterPro" id="IPR009057">
    <property type="entry name" value="Homeodomain-like_sf"/>
</dbReference>
<dbReference type="Proteomes" id="UP001596507">
    <property type="component" value="Unassembled WGS sequence"/>
</dbReference>
<name>A0ABW2H8I3_9MICO</name>
<dbReference type="PRINTS" id="PR00455">
    <property type="entry name" value="HTHTETR"/>
</dbReference>
<evidence type="ECO:0000313" key="7">
    <source>
        <dbReference type="Proteomes" id="UP001596507"/>
    </source>
</evidence>
<evidence type="ECO:0000313" key="6">
    <source>
        <dbReference type="EMBL" id="MFC7267398.1"/>
    </source>
</evidence>
<dbReference type="PROSITE" id="PS50977">
    <property type="entry name" value="HTH_TETR_2"/>
    <property type="match status" value="1"/>
</dbReference>
<organism evidence="6 7">
    <name type="scientific">Microbacterium fluvii</name>
    <dbReference type="NCBI Taxonomy" id="415215"/>
    <lineage>
        <taxon>Bacteria</taxon>
        <taxon>Bacillati</taxon>
        <taxon>Actinomycetota</taxon>
        <taxon>Actinomycetes</taxon>
        <taxon>Micrococcales</taxon>
        <taxon>Microbacteriaceae</taxon>
        <taxon>Microbacterium</taxon>
    </lineage>
</organism>
<accession>A0ABW2H8I3</accession>
<dbReference type="PANTHER" id="PTHR30055:SF151">
    <property type="entry name" value="TRANSCRIPTIONAL REGULATORY PROTEIN"/>
    <property type="match status" value="1"/>
</dbReference>
<evidence type="ECO:0000259" key="5">
    <source>
        <dbReference type="PROSITE" id="PS50977"/>
    </source>
</evidence>
<evidence type="ECO:0000256" key="4">
    <source>
        <dbReference type="PROSITE-ProRule" id="PRU00335"/>
    </source>
</evidence>
<dbReference type="SUPFAM" id="SSF48498">
    <property type="entry name" value="Tetracyclin repressor-like, C-terminal domain"/>
    <property type="match status" value="1"/>
</dbReference>
<protein>
    <submittedName>
        <fullName evidence="6">TetR/AcrR family transcriptional regulator</fullName>
    </submittedName>
</protein>
<proteinExistence type="predicted"/>
<reference evidence="7" key="1">
    <citation type="journal article" date="2019" name="Int. J. Syst. Evol. Microbiol.">
        <title>The Global Catalogue of Microorganisms (GCM) 10K type strain sequencing project: providing services to taxonomists for standard genome sequencing and annotation.</title>
        <authorList>
            <consortium name="The Broad Institute Genomics Platform"/>
            <consortium name="The Broad Institute Genome Sequencing Center for Infectious Disease"/>
            <person name="Wu L."/>
            <person name="Ma J."/>
        </authorList>
    </citation>
    <scope>NUCLEOTIDE SEQUENCE [LARGE SCALE GENOMIC DNA]</scope>
    <source>
        <strain evidence="7">CGMCC 1.15772</strain>
    </source>
</reference>
<evidence type="ECO:0000256" key="1">
    <source>
        <dbReference type="ARBA" id="ARBA00023015"/>
    </source>
</evidence>
<dbReference type="InterPro" id="IPR036271">
    <property type="entry name" value="Tet_transcr_reg_TetR-rel_C_sf"/>
</dbReference>
<evidence type="ECO:0000256" key="2">
    <source>
        <dbReference type="ARBA" id="ARBA00023125"/>
    </source>
</evidence>
<dbReference type="InterPro" id="IPR004111">
    <property type="entry name" value="Repressor_TetR_C"/>
</dbReference>
<evidence type="ECO:0000256" key="3">
    <source>
        <dbReference type="ARBA" id="ARBA00023163"/>
    </source>
</evidence>
<dbReference type="Pfam" id="PF02909">
    <property type="entry name" value="TetR_C_1"/>
    <property type="match status" value="1"/>
</dbReference>
<keyword evidence="1" id="KW-0805">Transcription regulation</keyword>
<comment type="caution">
    <text evidence="6">The sequence shown here is derived from an EMBL/GenBank/DDBJ whole genome shotgun (WGS) entry which is preliminary data.</text>
</comment>
<dbReference type="RefSeq" id="WP_262872350.1">
    <property type="nucleotide sequence ID" value="NZ_BAABKW010000008.1"/>
</dbReference>
<keyword evidence="7" id="KW-1185">Reference proteome</keyword>
<dbReference type="Pfam" id="PF00440">
    <property type="entry name" value="TetR_N"/>
    <property type="match status" value="1"/>
</dbReference>
<dbReference type="PANTHER" id="PTHR30055">
    <property type="entry name" value="HTH-TYPE TRANSCRIPTIONAL REGULATOR RUTR"/>
    <property type="match status" value="1"/>
</dbReference>
<dbReference type="Gene3D" id="1.10.357.10">
    <property type="entry name" value="Tetracycline Repressor, domain 2"/>
    <property type="match status" value="1"/>
</dbReference>
<keyword evidence="2 4" id="KW-0238">DNA-binding</keyword>
<dbReference type="InterPro" id="IPR001647">
    <property type="entry name" value="HTH_TetR"/>
</dbReference>
<dbReference type="SUPFAM" id="SSF46689">
    <property type="entry name" value="Homeodomain-like"/>
    <property type="match status" value="1"/>
</dbReference>
<sequence>MATRKATPARHRLDRETILDAARTLAGTPGVSTISFRDLGAELGVDPTAVYRHFRNKEELMAALLDDLADRAMQHVTADPAAWRDRLRELATGTLTEFERYPAIGVEAIVLTTGGPAEHRAIEFMLDAFTRAGLTGDELVRHYAVLAAHVLSTAANIARVRAQRADADHTQTTWLDGPVLVDPREFPLIAANSVPLAELRDVEMFQAGVEMILDSAQRAGSAG</sequence>
<feature type="DNA-binding region" description="H-T-H motif" evidence="4">
    <location>
        <begin position="35"/>
        <end position="54"/>
    </location>
</feature>
<dbReference type="InterPro" id="IPR050109">
    <property type="entry name" value="HTH-type_TetR-like_transc_reg"/>
</dbReference>
<gene>
    <name evidence="6" type="ORF">ACFQRL_00350</name>
</gene>
<dbReference type="EMBL" id="JBHTBE010000001">
    <property type="protein sequence ID" value="MFC7267398.1"/>
    <property type="molecule type" value="Genomic_DNA"/>
</dbReference>
<dbReference type="Gene3D" id="1.10.10.60">
    <property type="entry name" value="Homeodomain-like"/>
    <property type="match status" value="1"/>
</dbReference>
<keyword evidence="3" id="KW-0804">Transcription</keyword>